<dbReference type="SUPFAM" id="SSF47823">
    <property type="entry name" value="lambda integrase-like, N-terminal domain"/>
    <property type="match status" value="1"/>
</dbReference>
<dbReference type="Gene3D" id="1.10.150.130">
    <property type="match status" value="1"/>
</dbReference>
<dbReference type="OrthoDB" id="2221171at2759"/>
<evidence type="ECO:0000313" key="2">
    <source>
        <dbReference type="EMBL" id="CEP07154.1"/>
    </source>
</evidence>
<dbReference type="InterPro" id="IPR011010">
    <property type="entry name" value="DNA_brk_join_enz"/>
</dbReference>
<dbReference type="PANTHER" id="PTHR35617:SF3">
    <property type="entry name" value="CORE-BINDING (CB) DOMAIN-CONTAINING PROTEIN"/>
    <property type="match status" value="1"/>
</dbReference>
<organism evidence="2 3">
    <name type="scientific">Parasitella parasitica</name>
    <dbReference type="NCBI Taxonomy" id="35722"/>
    <lineage>
        <taxon>Eukaryota</taxon>
        <taxon>Fungi</taxon>
        <taxon>Fungi incertae sedis</taxon>
        <taxon>Mucoromycota</taxon>
        <taxon>Mucoromycotina</taxon>
        <taxon>Mucoromycetes</taxon>
        <taxon>Mucorales</taxon>
        <taxon>Mucorineae</taxon>
        <taxon>Mucoraceae</taxon>
        <taxon>Parasitella</taxon>
    </lineage>
</organism>
<dbReference type="Proteomes" id="UP000054107">
    <property type="component" value="Unassembled WGS sequence"/>
</dbReference>
<evidence type="ECO:0008006" key="4">
    <source>
        <dbReference type="Google" id="ProtNLM"/>
    </source>
</evidence>
<dbReference type="InterPro" id="IPR010998">
    <property type="entry name" value="Integrase_recombinase_N"/>
</dbReference>
<dbReference type="AlphaFoldDB" id="A0A0B7MW92"/>
<keyword evidence="1" id="KW-0238">DNA-binding</keyword>
<dbReference type="EMBL" id="LN719072">
    <property type="protein sequence ID" value="CEP07154.1"/>
    <property type="molecule type" value="Genomic_DNA"/>
</dbReference>
<keyword evidence="3" id="KW-1185">Reference proteome</keyword>
<evidence type="ECO:0000313" key="3">
    <source>
        <dbReference type="Proteomes" id="UP000054107"/>
    </source>
</evidence>
<name>A0A0B7MW92_9FUNG</name>
<protein>
    <recommendedName>
        <fullName evidence="4">Core-binding (CB) domain-containing protein</fullName>
    </recommendedName>
</protein>
<dbReference type="PANTHER" id="PTHR35617">
    <property type="entry name" value="PHAGE_INTEGRASE DOMAIN-CONTAINING PROTEIN"/>
    <property type="match status" value="1"/>
</dbReference>
<dbReference type="GO" id="GO:0003677">
    <property type="term" value="F:DNA binding"/>
    <property type="evidence" value="ECO:0007669"/>
    <property type="project" value="UniProtKB-KW"/>
</dbReference>
<reference evidence="2 3" key="1">
    <citation type="submission" date="2014-09" db="EMBL/GenBank/DDBJ databases">
        <authorList>
            <person name="Ellenberger Sabrina"/>
        </authorList>
    </citation>
    <scope>NUCLEOTIDE SEQUENCE [LARGE SCALE GENOMIC DNA]</scope>
    <source>
        <strain evidence="2 3">CBS 412.66</strain>
    </source>
</reference>
<proteinExistence type="predicted"/>
<accession>A0A0B7MW92</accession>
<evidence type="ECO:0000256" key="1">
    <source>
        <dbReference type="ARBA" id="ARBA00023125"/>
    </source>
</evidence>
<gene>
    <name evidence="2" type="primary">PARPA_00429.1 scaffold 792</name>
</gene>
<sequence>MNPLWRLIPTSIAEIEGGQDKRGDPGDPILDNTVLVSNADEHVATGSSGRMANGPLEFHRLALVSKKRKNLGMPEDLISHLNKATRGSTTRIYNASWKKYVDWCTTTHRDPTADNAKQVLLFLNEFAHFSRSTLNGYRSPIASVLNVIHPTSPPLAEDPDIIAFFWAKRQCTINIPNLSSLETWVQTHMLKAGRSKDYKAHSIRAASSTKAVKSGISIFNVKNHANWSQGSNTFERYYYKPVAQDHDSTKIQNSIFQQTENHTTSESKAKATNIVLGTTYNQQNTTRSSFFQPFLYLTAYIFSLDITVYFQCPEKTLELLKC</sequence>
<dbReference type="SUPFAM" id="SSF56349">
    <property type="entry name" value="DNA breaking-rejoining enzymes"/>
    <property type="match status" value="1"/>
</dbReference>